<dbReference type="GO" id="GO:0006935">
    <property type="term" value="P:chemotaxis"/>
    <property type="evidence" value="ECO:0007669"/>
    <property type="project" value="UniProtKB-KW"/>
</dbReference>
<protein>
    <submittedName>
        <fullName evidence="14">HAMP domain-containing protein</fullName>
    </submittedName>
</protein>
<evidence type="ECO:0000256" key="6">
    <source>
        <dbReference type="ARBA" id="ARBA00023136"/>
    </source>
</evidence>
<dbReference type="SUPFAM" id="SSF103190">
    <property type="entry name" value="Sensory domain-like"/>
    <property type="match status" value="1"/>
</dbReference>
<comment type="subcellular location">
    <subcellularLocation>
        <location evidence="1">Cell membrane</location>
        <topology evidence="1">Multi-pass membrane protein</topology>
    </subcellularLocation>
</comment>
<dbReference type="STRING" id="84698.SAMN04488528_10433"/>
<dbReference type="InterPro" id="IPR003660">
    <property type="entry name" value="HAMP_dom"/>
</dbReference>
<dbReference type="SMART" id="SM00283">
    <property type="entry name" value="MA"/>
    <property type="match status" value="1"/>
</dbReference>
<gene>
    <name evidence="14" type="ORF">SAMN04488528_10433</name>
</gene>
<feature type="transmembrane region" description="Helical" evidence="11">
    <location>
        <begin position="316"/>
        <end position="338"/>
    </location>
</feature>
<dbReference type="GO" id="GO:0005886">
    <property type="term" value="C:plasma membrane"/>
    <property type="evidence" value="ECO:0007669"/>
    <property type="project" value="UniProtKB-SubCell"/>
</dbReference>
<evidence type="ECO:0000313" key="14">
    <source>
        <dbReference type="EMBL" id="SFB40015.1"/>
    </source>
</evidence>
<dbReference type="CDD" id="cd06225">
    <property type="entry name" value="HAMP"/>
    <property type="match status" value="1"/>
</dbReference>
<evidence type="ECO:0000256" key="3">
    <source>
        <dbReference type="ARBA" id="ARBA00022500"/>
    </source>
</evidence>
<keyword evidence="3" id="KW-0145">Chemotaxis</keyword>
<keyword evidence="4 11" id="KW-0812">Transmembrane</keyword>
<keyword evidence="5 11" id="KW-1133">Transmembrane helix</keyword>
<dbReference type="SUPFAM" id="SSF58104">
    <property type="entry name" value="Methyl-accepting chemotaxis protein (MCP) signaling domain"/>
    <property type="match status" value="1"/>
</dbReference>
<evidence type="ECO:0000256" key="9">
    <source>
        <dbReference type="PROSITE-ProRule" id="PRU00284"/>
    </source>
</evidence>
<comment type="similarity">
    <text evidence="8">Belongs to the methyl-accepting chemotaxis (MCP) protein family.</text>
</comment>
<sequence length="693" mass="76671">MKSIKKQLLLSAISIVGISFLISNLISSYYMSNQLKQEVYENNKVLAKTIGNSVKDYMESGYALTEQLVNGRSVSDFIPENQTEAIKDTIERNPYFDAFCIQDIKGDQTSRTQGELTNRADRWWFKKSIEDKKPFISKSYLTVNDDSYAVNSIIYPIVNKNNEFVGVMDADLKLSELQNIVEEYSNKETYAYVLDGEGTVIAHPDKEQVMEIYNYKTMTKTVKVKDFSGNVIKDENSVPKVENENINIPEKLKEITSEALKGEKGINNYVDINGNKVISAYDTIKLPGSSDNWAVITVQKESDAFSMITNLIYKNVVVGCVLLIIVLIIVIMLANHFIKPIYKIKNFAERLAKYDFSTPITIGREDEFGQTSIALNMAQENISSLVKVIMENSQDISASSEELSATAEELSSKAENINEAVNTIAGGMQESSSASEEISASVEEIDSSINILSSKAMEGSNNANQSKERATAVKNNSEKAIEETRKIYAEKQKNMEKAIEDGKVVDSIKVMADTIGSIAEQTNLLALNAAIEAARAGEQGRGFAVVAEEVRKLAEQSSEAVINIQDTIDKVQQAFKSSIDTGSDMLEFIDTQVNEQFNAYGETGNKYYNDSDFVSKMSEEVAAMSEEITATVGEVSDSVQNMAQTSQKSSEEAVSIKESMGETTKAIEQVALTAQSQAELAQKLNEIVQKFKI</sequence>
<evidence type="ECO:0000259" key="12">
    <source>
        <dbReference type="PROSITE" id="PS50111"/>
    </source>
</evidence>
<evidence type="ECO:0000256" key="8">
    <source>
        <dbReference type="ARBA" id="ARBA00029447"/>
    </source>
</evidence>
<dbReference type="Proteomes" id="UP000198619">
    <property type="component" value="Unassembled WGS sequence"/>
</dbReference>
<feature type="domain" description="HAMP" evidence="13">
    <location>
        <begin position="335"/>
        <end position="387"/>
    </location>
</feature>
<feature type="compositionally biased region" description="Basic and acidic residues" evidence="10">
    <location>
        <begin position="466"/>
        <end position="477"/>
    </location>
</feature>
<name>A0A1I1APN4_9CLOT</name>
<dbReference type="EMBL" id="FOKI01000043">
    <property type="protein sequence ID" value="SFB40015.1"/>
    <property type="molecule type" value="Genomic_DNA"/>
</dbReference>
<dbReference type="Gene3D" id="3.30.450.20">
    <property type="entry name" value="PAS domain"/>
    <property type="match status" value="1"/>
</dbReference>
<dbReference type="CDD" id="cd18773">
    <property type="entry name" value="PDC1_HK_sensor"/>
    <property type="match status" value="1"/>
</dbReference>
<feature type="region of interest" description="Disordered" evidence="10">
    <location>
        <begin position="457"/>
        <end position="477"/>
    </location>
</feature>
<evidence type="ECO:0000256" key="5">
    <source>
        <dbReference type="ARBA" id="ARBA00022989"/>
    </source>
</evidence>
<proteinExistence type="inferred from homology"/>
<dbReference type="AlphaFoldDB" id="A0A1I1APN4"/>
<keyword evidence="2" id="KW-1003">Cell membrane</keyword>
<accession>A0A1I1APN4</accession>
<keyword evidence="15" id="KW-1185">Reference proteome</keyword>
<dbReference type="PANTHER" id="PTHR32089">
    <property type="entry name" value="METHYL-ACCEPTING CHEMOTAXIS PROTEIN MCPB"/>
    <property type="match status" value="1"/>
</dbReference>
<feature type="transmembrane region" description="Helical" evidence="11">
    <location>
        <begin position="7"/>
        <end position="31"/>
    </location>
</feature>
<keyword evidence="7 9" id="KW-0807">Transducer</keyword>
<dbReference type="InterPro" id="IPR033479">
    <property type="entry name" value="dCache_1"/>
</dbReference>
<evidence type="ECO:0000259" key="13">
    <source>
        <dbReference type="PROSITE" id="PS50885"/>
    </source>
</evidence>
<dbReference type="Pfam" id="PF02743">
    <property type="entry name" value="dCache_1"/>
    <property type="match status" value="1"/>
</dbReference>
<organism evidence="14 15">
    <name type="scientific">Clostridium frigidicarnis</name>
    <dbReference type="NCBI Taxonomy" id="84698"/>
    <lineage>
        <taxon>Bacteria</taxon>
        <taxon>Bacillati</taxon>
        <taxon>Bacillota</taxon>
        <taxon>Clostridia</taxon>
        <taxon>Eubacteriales</taxon>
        <taxon>Clostridiaceae</taxon>
        <taxon>Clostridium</taxon>
    </lineage>
</organism>
<feature type="domain" description="Methyl-accepting transducer" evidence="12">
    <location>
        <begin position="406"/>
        <end position="657"/>
    </location>
</feature>
<evidence type="ECO:0000256" key="4">
    <source>
        <dbReference type="ARBA" id="ARBA00022692"/>
    </source>
</evidence>
<evidence type="ECO:0000313" key="15">
    <source>
        <dbReference type="Proteomes" id="UP000198619"/>
    </source>
</evidence>
<dbReference type="PROSITE" id="PS50111">
    <property type="entry name" value="CHEMOTAXIS_TRANSDUC_2"/>
    <property type="match status" value="1"/>
</dbReference>
<dbReference type="Gene3D" id="1.10.8.500">
    <property type="entry name" value="HAMP domain in histidine kinase"/>
    <property type="match status" value="1"/>
</dbReference>
<evidence type="ECO:0000256" key="7">
    <source>
        <dbReference type="ARBA" id="ARBA00023224"/>
    </source>
</evidence>
<evidence type="ECO:0000256" key="2">
    <source>
        <dbReference type="ARBA" id="ARBA00022475"/>
    </source>
</evidence>
<evidence type="ECO:0000256" key="1">
    <source>
        <dbReference type="ARBA" id="ARBA00004651"/>
    </source>
</evidence>
<dbReference type="Pfam" id="PF00015">
    <property type="entry name" value="MCPsignal"/>
    <property type="match status" value="1"/>
</dbReference>
<keyword evidence="6 11" id="KW-0472">Membrane</keyword>
<dbReference type="PANTHER" id="PTHR32089:SF112">
    <property type="entry name" value="LYSOZYME-LIKE PROTEIN-RELATED"/>
    <property type="match status" value="1"/>
</dbReference>
<dbReference type="RefSeq" id="WP_341465760.1">
    <property type="nucleotide sequence ID" value="NZ_FOKI01000043.1"/>
</dbReference>
<dbReference type="InterPro" id="IPR004089">
    <property type="entry name" value="MCPsignal_dom"/>
</dbReference>
<dbReference type="CDD" id="cd12912">
    <property type="entry name" value="PDC2_MCP_like"/>
    <property type="match status" value="1"/>
</dbReference>
<dbReference type="Gene3D" id="1.10.287.950">
    <property type="entry name" value="Methyl-accepting chemotaxis protein"/>
    <property type="match status" value="1"/>
</dbReference>
<evidence type="ECO:0000256" key="11">
    <source>
        <dbReference type="SAM" id="Phobius"/>
    </source>
</evidence>
<reference evidence="14 15" key="1">
    <citation type="submission" date="2016-10" db="EMBL/GenBank/DDBJ databases">
        <authorList>
            <person name="de Groot N.N."/>
        </authorList>
    </citation>
    <scope>NUCLEOTIDE SEQUENCE [LARGE SCALE GENOMIC DNA]</scope>
    <source>
        <strain evidence="14 15">DSM 12271</strain>
    </source>
</reference>
<dbReference type="GO" id="GO:0007165">
    <property type="term" value="P:signal transduction"/>
    <property type="evidence" value="ECO:0007669"/>
    <property type="project" value="UniProtKB-KW"/>
</dbReference>
<dbReference type="PROSITE" id="PS50885">
    <property type="entry name" value="HAMP"/>
    <property type="match status" value="1"/>
</dbReference>
<evidence type="ECO:0000256" key="10">
    <source>
        <dbReference type="SAM" id="MobiDB-lite"/>
    </source>
</evidence>
<dbReference type="InterPro" id="IPR029151">
    <property type="entry name" value="Sensor-like_sf"/>
</dbReference>